<dbReference type="InterPro" id="IPR029058">
    <property type="entry name" value="AB_hydrolase_fold"/>
</dbReference>
<feature type="domain" description="AB hydrolase-1" evidence="1">
    <location>
        <begin position="4"/>
        <end position="198"/>
    </location>
</feature>
<proteinExistence type="predicted"/>
<dbReference type="PANTHER" id="PTHR43689:SF51">
    <property type="entry name" value="SLR1917 PROTEIN"/>
    <property type="match status" value="1"/>
</dbReference>
<protein>
    <submittedName>
        <fullName evidence="2">Alpha/beta hydrolase</fullName>
    </submittedName>
</protein>
<dbReference type="PANTHER" id="PTHR43689">
    <property type="entry name" value="HYDROLASE"/>
    <property type="match status" value="1"/>
</dbReference>
<evidence type="ECO:0000313" key="2">
    <source>
        <dbReference type="EMBL" id="UOQ83531.1"/>
    </source>
</evidence>
<evidence type="ECO:0000313" key="3">
    <source>
        <dbReference type="Proteomes" id="UP000831537"/>
    </source>
</evidence>
<gene>
    <name evidence="2" type="ORF">MUN87_12260</name>
</gene>
<dbReference type="GO" id="GO:0016787">
    <property type="term" value="F:hydrolase activity"/>
    <property type="evidence" value="ECO:0007669"/>
    <property type="project" value="UniProtKB-KW"/>
</dbReference>
<keyword evidence="3" id="KW-1185">Reference proteome</keyword>
<sequence length="211" mass="23974">MNYIFVHGLGQNWSSWNSTTDHLDFASNVYCPDLFSLLGTDEPTYHNLYQSFYAYCENFQDPINLCGLSLGAILSLHYAIDRPDKVNSLVLIAAQYKMPKLLLTIQNLMFYFIPKSVFLNMGTNKQQFIGLIKSMKQLDFTNRLADIQCDSFIMCGEKDFANKRAAKNLSQTIEGARFVVVEDAGHELNTDNPGKLAELVTEFWGTDCHKN</sequence>
<dbReference type="Pfam" id="PF12697">
    <property type="entry name" value="Abhydrolase_6"/>
    <property type="match status" value="1"/>
</dbReference>
<reference evidence="2 3" key="1">
    <citation type="submission" date="2022-04" db="EMBL/GenBank/DDBJ databases">
        <title>Gracilibacillus sp. isolated from saltern.</title>
        <authorList>
            <person name="Won M."/>
            <person name="Lee C.-M."/>
            <person name="Woen H.-Y."/>
            <person name="Kwon S.-W."/>
        </authorList>
    </citation>
    <scope>NUCLEOTIDE SEQUENCE [LARGE SCALE GENOMIC DNA]</scope>
    <source>
        <strain evidence="2 3">SSPM10-3</strain>
    </source>
</reference>
<dbReference type="RefSeq" id="WP_244740494.1">
    <property type="nucleotide sequence ID" value="NZ_CP095071.1"/>
</dbReference>
<name>A0ABY4GGS2_9BACI</name>
<keyword evidence="2" id="KW-0378">Hydrolase</keyword>
<dbReference type="EMBL" id="CP095071">
    <property type="protein sequence ID" value="UOQ83531.1"/>
    <property type="molecule type" value="Genomic_DNA"/>
</dbReference>
<dbReference type="Proteomes" id="UP000831537">
    <property type="component" value="Chromosome"/>
</dbReference>
<organism evidence="2 3">
    <name type="scientific">Gracilibacillus salinarum</name>
    <dbReference type="NCBI Taxonomy" id="2932255"/>
    <lineage>
        <taxon>Bacteria</taxon>
        <taxon>Bacillati</taxon>
        <taxon>Bacillota</taxon>
        <taxon>Bacilli</taxon>
        <taxon>Bacillales</taxon>
        <taxon>Bacillaceae</taxon>
        <taxon>Gracilibacillus</taxon>
    </lineage>
</organism>
<dbReference type="Gene3D" id="3.40.50.1820">
    <property type="entry name" value="alpha/beta hydrolase"/>
    <property type="match status" value="2"/>
</dbReference>
<dbReference type="SUPFAM" id="SSF53474">
    <property type="entry name" value="alpha/beta-Hydrolases"/>
    <property type="match status" value="1"/>
</dbReference>
<accession>A0ABY4GGS2</accession>
<dbReference type="InterPro" id="IPR000073">
    <property type="entry name" value="AB_hydrolase_1"/>
</dbReference>
<evidence type="ECO:0000259" key="1">
    <source>
        <dbReference type="Pfam" id="PF12697"/>
    </source>
</evidence>